<evidence type="ECO:0000313" key="3">
    <source>
        <dbReference type="EMBL" id="TGM46434.1"/>
    </source>
</evidence>
<reference evidence="4" key="1">
    <citation type="journal article" date="2019" name="PLoS Negl. Trop. Dis.">
        <title>Revisiting the worldwide diversity of Leptospira species in the environment.</title>
        <authorList>
            <person name="Vincent A.T."/>
            <person name="Schiettekatte O."/>
            <person name="Bourhy P."/>
            <person name="Veyrier F.J."/>
            <person name="Picardeau M."/>
        </authorList>
    </citation>
    <scope>NUCLEOTIDE SEQUENCE [LARGE SCALE GENOMIC DNA]</scope>
    <source>
        <strain evidence="4">201601955</strain>
    </source>
</reference>
<keyword evidence="4" id="KW-1185">Reference proteome</keyword>
<feature type="signal peptide" evidence="2">
    <location>
        <begin position="1"/>
        <end position="20"/>
    </location>
</feature>
<sequence>MKGLLVLPFFCFALSLSADALPSGEEFLKMDLDRALPLVESLSKEDAKVLVSELRTEIKKSYSQADHFYFLISHLEEIQAIEKEQARLRSLLWVYGLAFFLFFGFLGFLLLRQRQAIRDINQMLGK</sequence>
<name>A0ABY2NLC5_9LEPT</name>
<gene>
    <name evidence="3" type="ORF">EHQ95_16720</name>
</gene>
<dbReference type="RefSeq" id="WP_002988621.1">
    <property type="nucleotide sequence ID" value="NZ_RQHF01000035.1"/>
</dbReference>
<keyword evidence="1" id="KW-1133">Transmembrane helix</keyword>
<evidence type="ECO:0000256" key="2">
    <source>
        <dbReference type="SAM" id="SignalP"/>
    </source>
</evidence>
<protein>
    <submittedName>
        <fullName evidence="3">Uncharacterized protein</fullName>
    </submittedName>
</protein>
<evidence type="ECO:0000256" key="1">
    <source>
        <dbReference type="SAM" id="Phobius"/>
    </source>
</evidence>
<keyword evidence="2" id="KW-0732">Signal</keyword>
<dbReference type="EMBL" id="RQHF01000035">
    <property type="protein sequence ID" value="TGM46434.1"/>
    <property type="molecule type" value="Genomic_DNA"/>
</dbReference>
<accession>A0ABY2NLC5</accession>
<keyword evidence="1" id="KW-0812">Transmembrane</keyword>
<comment type="caution">
    <text evidence="3">The sequence shown here is derived from an EMBL/GenBank/DDBJ whole genome shotgun (WGS) entry which is preliminary data.</text>
</comment>
<organism evidence="3 4">
    <name type="scientific">Leptospira vanthielii</name>
    <dbReference type="NCBI Taxonomy" id="293085"/>
    <lineage>
        <taxon>Bacteria</taxon>
        <taxon>Pseudomonadati</taxon>
        <taxon>Spirochaetota</taxon>
        <taxon>Spirochaetia</taxon>
        <taxon>Leptospirales</taxon>
        <taxon>Leptospiraceae</taxon>
        <taxon>Leptospira</taxon>
    </lineage>
</organism>
<proteinExistence type="predicted"/>
<evidence type="ECO:0000313" key="4">
    <source>
        <dbReference type="Proteomes" id="UP000298112"/>
    </source>
</evidence>
<keyword evidence="1" id="KW-0472">Membrane</keyword>
<dbReference type="Proteomes" id="UP000298112">
    <property type="component" value="Unassembled WGS sequence"/>
</dbReference>
<feature type="transmembrane region" description="Helical" evidence="1">
    <location>
        <begin position="92"/>
        <end position="111"/>
    </location>
</feature>
<feature type="chain" id="PRO_5047075243" evidence="2">
    <location>
        <begin position="21"/>
        <end position="126"/>
    </location>
</feature>